<dbReference type="KEGG" id="boe:106297270"/>
<dbReference type="Proteomes" id="UP000032141">
    <property type="component" value="Chromosome C6"/>
</dbReference>
<dbReference type="EnsemblPlants" id="Bo6g020890.1">
    <property type="protein sequence ID" value="Bo6g020890.1"/>
    <property type="gene ID" value="Bo6g020890"/>
</dbReference>
<dbReference type="InterPro" id="IPR040338">
    <property type="entry name" value="At1g67623-like"/>
</dbReference>
<dbReference type="PANTHER" id="PTHR33784">
    <property type="entry name" value="OS05G0482100 PROTEIN"/>
    <property type="match status" value="1"/>
</dbReference>
<protein>
    <recommendedName>
        <fullName evidence="1">At2g35280-like TPR domain-containing protein</fullName>
    </recommendedName>
</protein>
<accession>A0A0D3CPN4</accession>
<dbReference type="AlphaFoldDB" id="A0A0D3CPN4"/>
<reference evidence="2 3" key="1">
    <citation type="journal article" date="2014" name="Genome Biol.">
        <title>Transcriptome and methylome profiling reveals relics of genome dominance in the mesopolyploid Brassica oleracea.</title>
        <authorList>
            <person name="Parkin I.A."/>
            <person name="Koh C."/>
            <person name="Tang H."/>
            <person name="Robinson S.J."/>
            <person name="Kagale S."/>
            <person name="Clarke W.E."/>
            <person name="Town C.D."/>
            <person name="Nixon J."/>
            <person name="Krishnakumar V."/>
            <person name="Bidwell S.L."/>
            <person name="Denoeud F."/>
            <person name="Belcram H."/>
            <person name="Links M.G."/>
            <person name="Just J."/>
            <person name="Clarke C."/>
            <person name="Bender T."/>
            <person name="Huebert T."/>
            <person name="Mason A.S."/>
            <person name="Pires J.C."/>
            <person name="Barker G."/>
            <person name="Moore J."/>
            <person name="Walley P.G."/>
            <person name="Manoli S."/>
            <person name="Batley J."/>
            <person name="Edwards D."/>
            <person name="Nelson M.N."/>
            <person name="Wang X."/>
            <person name="Paterson A.H."/>
            <person name="King G."/>
            <person name="Bancroft I."/>
            <person name="Chalhoub B."/>
            <person name="Sharpe A.G."/>
        </authorList>
    </citation>
    <scope>NUCLEOTIDE SEQUENCE</scope>
    <source>
        <strain evidence="2 3">cv. TO1000</strain>
    </source>
</reference>
<organism evidence="2 3">
    <name type="scientific">Brassica oleracea var. oleracea</name>
    <dbReference type="NCBI Taxonomy" id="109376"/>
    <lineage>
        <taxon>Eukaryota</taxon>
        <taxon>Viridiplantae</taxon>
        <taxon>Streptophyta</taxon>
        <taxon>Embryophyta</taxon>
        <taxon>Tracheophyta</taxon>
        <taxon>Spermatophyta</taxon>
        <taxon>Magnoliopsida</taxon>
        <taxon>eudicotyledons</taxon>
        <taxon>Gunneridae</taxon>
        <taxon>Pentapetalae</taxon>
        <taxon>rosids</taxon>
        <taxon>malvids</taxon>
        <taxon>Brassicales</taxon>
        <taxon>Brassicaceae</taxon>
        <taxon>Brassiceae</taxon>
        <taxon>Brassica</taxon>
    </lineage>
</organism>
<dbReference type="Gramene" id="Bo6g020890.1">
    <property type="protein sequence ID" value="Bo6g020890.1"/>
    <property type="gene ID" value="Bo6g020890"/>
</dbReference>
<feature type="domain" description="At2g35280-like TPR" evidence="1">
    <location>
        <begin position="56"/>
        <end position="125"/>
    </location>
</feature>
<sequence length="148" mass="17252">MTDQYNRDWRRILSQLKIIDGRRNITTEELGQLYKHLKLRMFTTHPLKTLSIYGCIMKQCRDYGNPQAHYIEGIVQYFQCNRTGKGLFHLEQAANGLYDDGIYLYGLLLLCRGNIEEGINKLPSLGWETNTERYLLLSRKDIASTCNV</sequence>
<dbReference type="InterPro" id="IPR057136">
    <property type="entry name" value="At2g35280_TPR_dom"/>
</dbReference>
<dbReference type="Pfam" id="PF23310">
    <property type="entry name" value="TPR_27"/>
    <property type="match status" value="1"/>
</dbReference>
<evidence type="ECO:0000313" key="2">
    <source>
        <dbReference type="EnsemblPlants" id="Bo6g020890.1"/>
    </source>
</evidence>
<dbReference type="PANTHER" id="PTHR33784:SF25">
    <property type="entry name" value="NUCLEIC ACID-BINDING, OB-FOLD-LIKE PROTEIN"/>
    <property type="match status" value="1"/>
</dbReference>
<dbReference type="RefSeq" id="XP_013589000.1">
    <property type="nucleotide sequence ID" value="XM_013733546.1"/>
</dbReference>
<evidence type="ECO:0000313" key="3">
    <source>
        <dbReference type="Proteomes" id="UP000032141"/>
    </source>
</evidence>
<name>A0A0D3CPN4_BRAOL</name>
<keyword evidence="3" id="KW-1185">Reference proteome</keyword>
<dbReference type="OMA" id="CIMKQCR"/>
<evidence type="ECO:0000259" key="1">
    <source>
        <dbReference type="Pfam" id="PF23310"/>
    </source>
</evidence>
<proteinExistence type="predicted"/>
<dbReference type="GeneID" id="106297270"/>
<dbReference type="HOGENOM" id="CLU_1761311_0_0_1"/>
<reference evidence="2" key="2">
    <citation type="submission" date="2015-03" db="UniProtKB">
        <authorList>
            <consortium name="EnsemblPlants"/>
        </authorList>
    </citation>
    <scope>IDENTIFICATION</scope>
</reference>